<feature type="compositionally biased region" description="Basic and acidic residues" evidence="5">
    <location>
        <begin position="25"/>
        <end position="35"/>
    </location>
</feature>
<dbReference type="OrthoDB" id="432970at2759"/>
<comment type="caution">
    <text evidence="7">The sequence shown here is derived from an EMBL/GenBank/DDBJ whole genome shotgun (WGS) entry which is preliminary data.</text>
</comment>
<name>A0A8H7DKQ1_9AGAR</name>
<evidence type="ECO:0000256" key="4">
    <source>
        <dbReference type="PROSITE-ProRule" id="PRU00134"/>
    </source>
</evidence>
<feature type="domain" description="MYND-type" evidence="6">
    <location>
        <begin position="46"/>
        <end position="85"/>
    </location>
</feature>
<dbReference type="PROSITE" id="PS01360">
    <property type="entry name" value="ZF_MYND_1"/>
    <property type="match status" value="1"/>
</dbReference>
<dbReference type="InterPro" id="IPR024119">
    <property type="entry name" value="TF_DEAF-1"/>
</dbReference>
<dbReference type="Pfam" id="PF01753">
    <property type="entry name" value="zf-MYND"/>
    <property type="match status" value="1"/>
</dbReference>
<dbReference type="PROSITE" id="PS50865">
    <property type="entry name" value="ZF_MYND_2"/>
    <property type="match status" value="1"/>
</dbReference>
<dbReference type="AlphaFoldDB" id="A0A8H7DKQ1"/>
<evidence type="ECO:0000256" key="1">
    <source>
        <dbReference type="ARBA" id="ARBA00022723"/>
    </source>
</evidence>
<dbReference type="SUPFAM" id="SSF144232">
    <property type="entry name" value="HIT/MYND zinc finger-like"/>
    <property type="match status" value="1"/>
</dbReference>
<dbReference type="GO" id="GO:0008270">
    <property type="term" value="F:zinc ion binding"/>
    <property type="evidence" value="ECO:0007669"/>
    <property type="project" value="UniProtKB-KW"/>
</dbReference>
<accession>A0A8H7DKQ1</accession>
<evidence type="ECO:0000259" key="6">
    <source>
        <dbReference type="PROSITE" id="PS50865"/>
    </source>
</evidence>
<proteinExistence type="predicted"/>
<organism evidence="7 8">
    <name type="scientific">Mycena sanguinolenta</name>
    <dbReference type="NCBI Taxonomy" id="230812"/>
    <lineage>
        <taxon>Eukaryota</taxon>
        <taxon>Fungi</taxon>
        <taxon>Dikarya</taxon>
        <taxon>Basidiomycota</taxon>
        <taxon>Agaricomycotina</taxon>
        <taxon>Agaricomycetes</taxon>
        <taxon>Agaricomycetidae</taxon>
        <taxon>Agaricales</taxon>
        <taxon>Marasmiineae</taxon>
        <taxon>Mycenaceae</taxon>
        <taxon>Mycena</taxon>
    </lineage>
</organism>
<feature type="region of interest" description="Disordered" evidence="5">
    <location>
        <begin position="1"/>
        <end position="35"/>
    </location>
</feature>
<sequence length="274" mass="31487">MPGTKSAGFPSAPKSVRVSNTKPSKRCDQTDGTGDKEYEEGPVQFCSMDGCYNYRNLKECGRCKSARYCSVECQRKNWKQHKPACEFNATQLARVSEPPLLERYLRNWTVRFDATLTCACIRGLNLKFEWERIGQGGLLIFLEPRRHHNIGSRWRIQKAGVFPNEFIEEMIGKLDKGILKQYREHVLPMHMTERRRLQESSGGTADFASVFLIGMNMGSDALDGNHAPTFRFKPVDVHRVMVEHMPLASYEVDWLQELMDQVHDDHPTKHVVPK</sequence>
<evidence type="ECO:0000313" key="8">
    <source>
        <dbReference type="Proteomes" id="UP000623467"/>
    </source>
</evidence>
<gene>
    <name evidence="7" type="ORF">MSAN_00114000</name>
</gene>
<keyword evidence="2 4" id="KW-0863">Zinc-finger</keyword>
<dbReference type="PANTHER" id="PTHR10237:SF15">
    <property type="entry name" value="LD37257P"/>
    <property type="match status" value="1"/>
</dbReference>
<keyword evidence="1" id="KW-0479">Metal-binding</keyword>
<dbReference type="GO" id="GO:0000981">
    <property type="term" value="F:DNA-binding transcription factor activity, RNA polymerase II-specific"/>
    <property type="evidence" value="ECO:0007669"/>
    <property type="project" value="TreeGrafter"/>
</dbReference>
<evidence type="ECO:0000256" key="2">
    <source>
        <dbReference type="ARBA" id="ARBA00022771"/>
    </source>
</evidence>
<reference evidence="7" key="1">
    <citation type="submission" date="2020-05" db="EMBL/GenBank/DDBJ databases">
        <title>Mycena genomes resolve the evolution of fungal bioluminescence.</title>
        <authorList>
            <person name="Tsai I.J."/>
        </authorList>
    </citation>
    <scope>NUCLEOTIDE SEQUENCE</scope>
    <source>
        <strain evidence="7">160909Yilan</strain>
    </source>
</reference>
<evidence type="ECO:0000313" key="7">
    <source>
        <dbReference type="EMBL" id="KAF7376962.1"/>
    </source>
</evidence>
<evidence type="ECO:0000256" key="3">
    <source>
        <dbReference type="ARBA" id="ARBA00022833"/>
    </source>
</evidence>
<dbReference type="InterPro" id="IPR002893">
    <property type="entry name" value="Znf_MYND"/>
</dbReference>
<dbReference type="Proteomes" id="UP000623467">
    <property type="component" value="Unassembled WGS sequence"/>
</dbReference>
<keyword evidence="3" id="KW-0862">Zinc</keyword>
<protein>
    <recommendedName>
        <fullName evidence="6">MYND-type domain-containing protein</fullName>
    </recommendedName>
</protein>
<evidence type="ECO:0000256" key="5">
    <source>
        <dbReference type="SAM" id="MobiDB-lite"/>
    </source>
</evidence>
<dbReference type="Gene3D" id="6.10.140.2220">
    <property type="match status" value="1"/>
</dbReference>
<dbReference type="PANTHER" id="PTHR10237">
    <property type="entry name" value="DEFORMED EPIDERMAL AUTOREGULATORY FACTOR 1 HOMOLOG SUPPRESSIN"/>
    <property type="match status" value="1"/>
</dbReference>
<dbReference type="EMBL" id="JACAZH010000001">
    <property type="protein sequence ID" value="KAF7376962.1"/>
    <property type="molecule type" value="Genomic_DNA"/>
</dbReference>
<keyword evidence="8" id="KW-1185">Reference proteome</keyword>
<dbReference type="GO" id="GO:0005634">
    <property type="term" value="C:nucleus"/>
    <property type="evidence" value="ECO:0007669"/>
    <property type="project" value="TreeGrafter"/>
</dbReference>